<feature type="repeat" description="WD" evidence="1">
    <location>
        <begin position="527"/>
        <end position="559"/>
    </location>
</feature>
<feature type="repeat" description="WD" evidence="1">
    <location>
        <begin position="482"/>
        <end position="513"/>
    </location>
</feature>
<dbReference type="PROSITE" id="PS50294">
    <property type="entry name" value="WD_REPEATS_REGION"/>
    <property type="match status" value="2"/>
</dbReference>
<sequence length="743" mass="87302">MNQISKKQSCSKHNGLEYVALNLNQKDMQNKYFCLQCLAENQKQKTILITQSLDQIEEIKLNLKQERKKQQDRNEQIVKEMLDNVQNLKNIYIQQFEKISCTLEKWIQMIQNQEEEFIKKLDSAEIIDVQQFIIFAQQENSQKLSYDQEIKSELKNKFIELTENNLVKNCIEILSNMEQIANKFQSNDNDDEDELYLECDLHKNQKIILLDLVEKRALEKRIACSECVDEIPSNSYKSIKFVKDKWQKVQIEKQENMNNNTNILQQKVDQIIDCFDQIKLNYQLIIEGLQKKITQNFAEYLEQVRAKSLILKQNWTNLKKQQICEIAEQLSKKNKSNLTEDPLINLFKQQNKFINKSVKDTLLNLQECEIIQLKKINFSKNPLRFSELEKIVIDQLGEEEIEMDSVQQRIETENPKLGISITYNYLQSHLPYELQKNKSLKQYNWCHAIAFNQDCSIMLAGCNEQINIYNFDGQIRNQIQVLSEHSGSVTCLQFMNITNSFISASADSTIILWFDNLNNFWFCQQKLQGHTYQINCLIINKNDDTIFSCGDDQKIVIWNNDIKWEASQCILDHTSSVYGLSLNVSQNRLISCGFDHFILVFEYSENQNKWNQVQKIQTNIGGYRLGFITDNLFTFQPINQDIMEAYSMDQNNKYVKTTAIAIKKGFDQNCFFPLQYIESKQIIVNKSGSNINIIKIHESGQLTVEQFIQFETNYIFGKASDNGEYLVTWDYITKELQVRKYLE</sequence>
<dbReference type="GO" id="GO:0016226">
    <property type="term" value="P:iron-sulfur cluster assembly"/>
    <property type="evidence" value="ECO:0007669"/>
    <property type="project" value="TreeGrafter"/>
</dbReference>
<evidence type="ECO:0000256" key="1">
    <source>
        <dbReference type="PROSITE-ProRule" id="PRU00221"/>
    </source>
</evidence>
<dbReference type="AlphaFoldDB" id="A0A8S1P1T4"/>
<proteinExistence type="predicted"/>
<accession>A0A8S1P1T4</accession>
<evidence type="ECO:0000256" key="2">
    <source>
        <dbReference type="SAM" id="Coils"/>
    </source>
</evidence>
<keyword evidence="2" id="KW-0175">Coiled coil</keyword>
<organism evidence="3 4">
    <name type="scientific">Paramecium sonneborni</name>
    <dbReference type="NCBI Taxonomy" id="65129"/>
    <lineage>
        <taxon>Eukaryota</taxon>
        <taxon>Sar</taxon>
        <taxon>Alveolata</taxon>
        <taxon>Ciliophora</taxon>
        <taxon>Intramacronucleata</taxon>
        <taxon>Oligohymenophorea</taxon>
        <taxon>Peniculida</taxon>
        <taxon>Parameciidae</taxon>
        <taxon>Paramecium</taxon>
    </lineage>
</organism>
<dbReference type="SMART" id="SM00320">
    <property type="entry name" value="WD40"/>
    <property type="match status" value="4"/>
</dbReference>
<evidence type="ECO:0000313" key="4">
    <source>
        <dbReference type="Proteomes" id="UP000692954"/>
    </source>
</evidence>
<keyword evidence="1" id="KW-0853">WD repeat</keyword>
<dbReference type="Proteomes" id="UP000692954">
    <property type="component" value="Unassembled WGS sequence"/>
</dbReference>
<gene>
    <name evidence="3" type="ORF">PSON_ATCC_30995.1.T0680004</name>
</gene>
<evidence type="ECO:0008006" key="5">
    <source>
        <dbReference type="Google" id="ProtNLM"/>
    </source>
</evidence>
<dbReference type="PANTHER" id="PTHR19920:SF0">
    <property type="entry name" value="CYTOSOLIC IRON-SULFUR PROTEIN ASSEMBLY PROTEIN CIAO1-RELATED"/>
    <property type="match status" value="1"/>
</dbReference>
<name>A0A8S1P1T4_9CILI</name>
<dbReference type="PROSITE" id="PS50082">
    <property type="entry name" value="WD_REPEATS_2"/>
    <property type="match status" value="2"/>
</dbReference>
<dbReference type="EMBL" id="CAJJDN010000068">
    <property type="protein sequence ID" value="CAD8097166.1"/>
    <property type="molecule type" value="Genomic_DNA"/>
</dbReference>
<dbReference type="InterPro" id="IPR001680">
    <property type="entry name" value="WD40_rpt"/>
</dbReference>
<reference evidence="3" key="1">
    <citation type="submission" date="2021-01" db="EMBL/GenBank/DDBJ databases">
        <authorList>
            <consortium name="Genoscope - CEA"/>
            <person name="William W."/>
        </authorList>
    </citation>
    <scope>NUCLEOTIDE SEQUENCE</scope>
</reference>
<dbReference type="GO" id="GO:0097361">
    <property type="term" value="C:cytosolic [4Fe-4S] assembly targeting complex"/>
    <property type="evidence" value="ECO:0007669"/>
    <property type="project" value="TreeGrafter"/>
</dbReference>
<keyword evidence="4" id="KW-1185">Reference proteome</keyword>
<evidence type="ECO:0000313" key="3">
    <source>
        <dbReference type="EMBL" id="CAD8097166.1"/>
    </source>
</evidence>
<protein>
    <recommendedName>
        <fullName evidence="5">WD40-repeat-containing domain</fullName>
    </recommendedName>
</protein>
<dbReference type="PANTHER" id="PTHR19920">
    <property type="entry name" value="WD40 PROTEIN CIAO1"/>
    <property type="match status" value="1"/>
</dbReference>
<dbReference type="Pfam" id="PF00400">
    <property type="entry name" value="WD40"/>
    <property type="match status" value="3"/>
</dbReference>
<comment type="caution">
    <text evidence="3">The sequence shown here is derived from an EMBL/GenBank/DDBJ whole genome shotgun (WGS) entry which is preliminary data.</text>
</comment>
<dbReference type="OrthoDB" id="5573735at2759"/>
<feature type="coiled-coil region" evidence="2">
    <location>
        <begin position="49"/>
        <end position="80"/>
    </location>
</feature>